<organism evidence="1 2">
    <name type="scientific">Sphaerodactylus townsendi</name>
    <dbReference type="NCBI Taxonomy" id="933632"/>
    <lineage>
        <taxon>Eukaryota</taxon>
        <taxon>Metazoa</taxon>
        <taxon>Chordata</taxon>
        <taxon>Craniata</taxon>
        <taxon>Vertebrata</taxon>
        <taxon>Euteleostomi</taxon>
        <taxon>Lepidosauria</taxon>
        <taxon>Squamata</taxon>
        <taxon>Bifurcata</taxon>
        <taxon>Gekkota</taxon>
        <taxon>Sphaerodactylidae</taxon>
        <taxon>Sphaerodactylus</taxon>
    </lineage>
</organism>
<reference evidence="1" key="1">
    <citation type="submission" date="2021-08" db="EMBL/GenBank/DDBJ databases">
        <title>The first chromosome-level gecko genome reveals the dynamic sex chromosomes of Neotropical dwarf geckos (Sphaerodactylidae: Sphaerodactylus).</title>
        <authorList>
            <person name="Pinto B.J."/>
            <person name="Keating S.E."/>
            <person name="Gamble T."/>
        </authorList>
    </citation>
    <scope>NUCLEOTIDE SEQUENCE</scope>
    <source>
        <strain evidence="1">TG3544</strain>
    </source>
</reference>
<keyword evidence="2" id="KW-1185">Reference proteome</keyword>
<sequence length="228" mass="24821">MWADKPPRCSVTPPSNGAGQASQVFEHASQVRTASQVSEHASQVLNHSFQVAEARHPGFPDCSSPVVGHAAPRCRNTPTRGPDKPPGVFELHATHVDRPSLSGIRTGHGSGWPDSYQVARTDLPRVADNRHLPGMRTDHTQVADRLPECRTDLPGEPDRSLVCRTSHLQVEGPRPPSVAGQNLPRWRTDIPEVSDRPPQVADKTSQSVRTPDLPGMARTGHQSPRLVD</sequence>
<dbReference type="EMBL" id="CM037621">
    <property type="protein sequence ID" value="KAH8001562.1"/>
    <property type="molecule type" value="Genomic_DNA"/>
</dbReference>
<evidence type="ECO:0000313" key="2">
    <source>
        <dbReference type="Proteomes" id="UP000827872"/>
    </source>
</evidence>
<gene>
    <name evidence="1" type="ORF">K3G42_011106</name>
</gene>
<proteinExistence type="predicted"/>
<evidence type="ECO:0000313" key="1">
    <source>
        <dbReference type="EMBL" id="KAH8001562.1"/>
    </source>
</evidence>
<protein>
    <submittedName>
        <fullName evidence="1">Uncharacterized protein</fullName>
    </submittedName>
</protein>
<name>A0ACB8F8I3_9SAUR</name>
<dbReference type="Proteomes" id="UP000827872">
    <property type="component" value="Linkage Group LG08"/>
</dbReference>
<comment type="caution">
    <text evidence="1">The sequence shown here is derived from an EMBL/GenBank/DDBJ whole genome shotgun (WGS) entry which is preliminary data.</text>
</comment>
<accession>A0ACB8F8I3</accession>